<dbReference type="EMBL" id="JADNRY010000568">
    <property type="protein sequence ID" value="KAF9039576.1"/>
    <property type="molecule type" value="Genomic_DNA"/>
</dbReference>
<organism evidence="1 2">
    <name type="scientific">Rhodocollybia butyracea</name>
    <dbReference type="NCBI Taxonomy" id="206335"/>
    <lineage>
        <taxon>Eukaryota</taxon>
        <taxon>Fungi</taxon>
        <taxon>Dikarya</taxon>
        <taxon>Basidiomycota</taxon>
        <taxon>Agaricomycotina</taxon>
        <taxon>Agaricomycetes</taxon>
        <taxon>Agaricomycetidae</taxon>
        <taxon>Agaricales</taxon>
        <taxon>Marasmiineae</taxon>
        <taxon>Omphalotaceae</taxon>
        <taxon>Rhodocollybia</taxon>
    </lineage>
</organism>
<evidence type="ECO:0000313" key="1">
    <source>
        <dbReference type="EMBL" id="KAF9039576.1"/>
    </source>
</evidence>
<accession>A0A9P5TWL6</accession>
<sequence length="108" mass="12134">MVLVSFYWHPRLDTLAVDVFLQLGTPSLSTAFLPAFEYPTTLDVYLTTKTGYLGFLIHQIMSPFCDFQDSYLPRAMRNGPHSQVGLGEVELLVGLQNSNLPSHWPSLC</sequence>
<dbReference type="Proteomes" id="UP000772434">
    <property type="component" value="Unassembled WGS sequence"/>
</dbReference>
<reference evidence="1" key="1">
    <citation type="submission" date="2020-11" db="EMBL/GenBank/DDBJ databases">
        <authorList>
            <consortium name="DOE Joint Genome Institute"/>
            <person name="Ahrendt S."/>
            <person name="Riley R."/>
            <person name="Andreopoulos W."/>
            <person name="Labutti K."/>
            <person name="Pangilinan J."/>
            <person name="Ruiz-Duenas F.J."/>
            <person name="Barrasa J.M."/>
            <person name="Sanchez-Garcia M."/>
            <person name="Camarero S."/>
            <person name="Miyauchi S."/>
            <person name="Serrano A."/>
            <person name="Linde D."/>
            <person name="Babiker R."/>
            <person name="Drula E."/>
            <person name="Ayuso-Fernandez I."/>
            <person name="Pacheco R."/>
            <person name="Padilla G."/>
            <person name="Ferreira P."/>
            <person name="Barriuso J."/>
            <person name="Kellner H."/>
            <person name="Castanera R."/>
            <person name="Alfaro M."/>
            <person name="Ramirez L."/>
            <person name="Pisabarro A.G."/>
            <person name="Kuo A."/>
            <person name="Tritt A."/>
            <person name="Lipzen A."/>
            <person name="He G."/>
            <person name="Yan M."/>
            <person name="Ng V."/>
            <person name="Cullen D."/>
            <person name="Martin F."/>
            <person name="Rosso M.-N."/>
            <person name="Henrissat B."/>
            <person name="Hibbett D."/>
            <person name="Martinez A.T."/>
            <person name="Grigoriev I.V."/>
        </authorList>
    </citation>
    <scope>NUCLEOTIDE SEQUENCE</scope>
    <source>
        <strain evidence="1">AH 40177</strain>
    </source>
</reference>
<dbReference type="AlphaFoldDB" id="A0A9P5TWL6"/>
<comment type="caution">
    <text evidence="1">The sequence shown here is derived from an EMBL/GenBank/DDBJ whole genome shotgun (WGS) entry which is preliminary data.</text>
</comment>
<proteinExistence type="predicted"/>
<evidence type="ECO:0000313" key="2">
    <source>
        <dbReference type="Proteomes" id="UP000772434"/>
    </source>
</evidence>
<name>A0A9P5TWL6_9AGAR</name>
<protein>
    <submittedName>
        <fullName evidence="1">Uncharacterized protein</fullName>
    </submittedName>
</protein>
<gene>
    <name evidence="1" type="ORF">BDP27DRAFT_768221</name>
</gene>
<keyword evidence="2" id="KW-1185">Reference proteome</keyword>